<evidence type="ECO:0000256" key="1">
    <source>
        <dbReference type="ARBA" id="ARBA00022741"/>
    </source>
</evidence>
<dbReference type="RefSeq" id="WP_341469572.1">
    <property type="nucleotide sequence ID" value="NZ_CP128399.1"/>
</dbReference>
<dbReference type="EMBL" id="CP128399">
    <property type="protein sequence ID" value="WJW67681.1"/>
    <property type="molecule type" value="Genomic_DNA"/>
</dbReference>
<dbReference type="EMBL" id="JACATZ010000001">
    <property type="protein sequence ID" value="NWJ45816.1"/>
    <property type="molecule type" value="Genomic_DNA"/>
</dbReference>
<protein>
    <submittedName>
        <fullName evidence="5 6">Biotin-dependent carboxyltransferase</fullName>
    </submittedName>
</protein>
<dbReference type="NCBIfam" id="TIGR00724">
    <property type="entry name" value="urea_amlyse_rel"/>
    <property type="match status" value="1"/>
</dbReference>
<dbReference type="PANTHER" id="PTHR43309:SF3">
    <property type="entry name" value="5-OXOPROLINASE SUBUNIT C"/>
    <property type="match status" value="1"/>
</dbReference>
<evidence type="ECO:0000313" key="7">
    <source>
        <dbReference type="Proteomes" id="UP000521676"/>
    </source>
</evidence>
<name>A0A8T7M314_9CHLR</name>
<evidence type="ECO:0000313" key="5">
    <source>
        <dbReference type="EMBL" id="NWJ45816.1"/>
    </source>
</evidence>
<feature type="domain" description="Carboxyltransferase" evidence="4">
    <location>
        <begin position="30"/>
        <end position="308"/>
    </location>
</feature>
<dbReference type="SMART" id="SM00797">
    <property type="entry name" value="AHS2"/>
    <property type="match status" value="1"/>
</dbReference>
<evidence type="ECO:0000313" key="8">
    <source>
        <dbReference type="Proteomes" id="UP001431572"/>
    </source>
</evidence>
<keyword evidence="1" id="KW-0547">Nucleotide-binding</keyword>
<proteinExistence type="predicted"/>
<dbReference type="Proteomes" id="UP001431572">
    <property type="component" value="Chromosome 1"/>
</dbReference>
<dbReference type="InterPro" id="IPR003778">
    <property type="entry name" value="CT_A_B"/>
</dbReference>
<dbReference type="InterPro" id="IPR029000">
    <property type="entry name" value="Cyclophilin-like_dom_sf"/>
</dbReference>
<dbReference type="Gene3D" id="2.40.100.10">
    <property type="entry name" value="Cyclophilin-like"/>
    <property type="match status" value="1"/>
</dbReference>
<sequence>MFSQPECRVQVQDGGIFTTLQDLGRTSGKPYGVTPGGALDRFAHRAANELVGNNPHAATLEMTLRGATLRFEQKALIAITGSDFKPRLDKQPIPMWHSVFVRAGQTLDFGGAEGRLAYLAVYGGWNAPLLMGSRSTNVRARFGGYAGQGRALKAGDVLTNTNDYLKPMSHLAGAAGYSHPLKVRPHYGKEVIVRIVPGPYLEHFAPDSLEVFYRTSYEISSESERMGYRLKGESVPYRGNEWAEIAACGTVFGTIQVPPDGQPIILMADHQVTGGYPIIGVVAETDLPLIAQLLPGQKVRFRLFEEVMI</sequence>
<dbReference type="PANTHER" id="PTHR43309">
    <property type="entry name" value="5-OXOPROLINASE SUBUNIT C"/>
    <property type="match status" value="1"/>
</dbReference>
<evidence type="ECO:0000256" key="2">
    <source>
        <dbReference type="ARBA" id="ARBA00022801"/>
    </source>
</evidence>
<keyword evidence="2" id="KW-0378">Hydrolase</keyword>
<reference evidence="6" key="2">
    <citation type="journal article" date="2024" name="Nature">
        <title>Anoxygenic phototroph of the Chloroflexota uses a type I reaction centre.</title>
        <authorList>
            <person name="Tsuji J.M."/>
            <person name="Shaw N.A."/>
            <person name="Nagashima S."/>
            <person name="Venkiteswaran J.J."/>
            <person name="Schiff S.L."/>
            <person name="Watanabe T."/>
            <person name="Fukui M."/>
            <person name="Hanada S."/>
            <person name="Tank M."/>
            <person name="Neufeld J.D."/>
        </authorList>
    </citation>
    <scope>NUCLEOTIDE SEQUENCE</scope>
    <source>
        <strain evidence="6">L227-S17</strain>
    </source>
</reference>
<dbReference type="AlphaFoldDB" id="A0A8T7M314"/>
<dbReference type="Pfam" id="PF02626">
    <property type="entry name" value="CT_A_B"/>
    <property type="match status" value="1"/>
</dbReference>
<keyword evidence="8" id="KW-1185">Reference proteome</keyword>
<evidence type="ECO:0000259" key="4">
    <source>
        <dbReference type="SMART" id="SM00797"/>
    </source>
</evidence>
<dbReference type="GO" id="GO:0016787">
    <property type="term" value="F:hydrolase activity"/>
    <property type="evidence" value="ECO:0007669"/>
    <property type="project" value="UniProtKB-KW"/>
</dbReference>
<keyword evidence="3" id="KW-0067">ATP-binding</keyword>
<dbReference type="GO" id="GO:0005524">
    <property type="term" value="F:ATP binding"/>
    <property type="evidence" value="ECO:0007669"/>
    <property type="project" value="UniProtKB-KW"/>
</dbReference>
<dbReference type="InterPro" id="IPR052708">
    <property type="entry name" value="PxpC"/>
</dbReference>
<evidence type="ECO:0000313" key="6">
    <source>
        <dbReference type="EMBL" id="WJW67681.1"/>
    </source>
</evidence>
<evidence type="ECO:0000256" key="3">
    <source>
        <dbReference type="ARBA" id="ARBA00022840"/>
    </source>
</evidence>
<reference evidence="5 7" key="1">
    <citation type="submission" date="2020-06" db="EMBL/GenBank/DDBJ databases">
        <title>Anoxygenic phototrophic Chloroflexota member uses a Type I reaction center.</title>
        <authorList>
            <person name="Tsuji J.M."/>
            <person name="Shaw N.A."/>
            <person name="Nagashima S."/>
            <person name="Venkiteswaran J."/>
            <person name="Schiff S.L."/>
            <person name="Hanada S."/>
            <person name="Tank M."/>
            <person name="Neufeld J.D."/>
        </authorList>
    </citation>
    <scope>NUCLEOTIDE SEQUENCE [LARGE SCALE GENOMIC DNA]</scope>
    <source>
        <strain evidence="5">L227-S17</strain>
    </source>
</reference>
<gene>
    <name evidence="5" type="ORF">HXX08_08060</name>
    <name evidence="6" type="ORF">OZ401_000956</name>
</gene>
<organism evidence="5 7">
    <name type="scientific">Candidatus Chlorohelix allophototropha</name>
    <dbReference type="NCBI Taxonomy" id="3003348"/>
    <lineage>
        <taxon>Bacteria</taxon>
        <taxon>Bacillati</taxon>
        <taxon>Chloroflexota</taxon>
        <taxon>Chloroflexia</taxon>
        <taxon>Candidatus Chloroheliales</taxon>
        <taxon>Candidatus Chloroheliaceae</taxon>
        <taxon>Candidatus Chlorohelix</taxon>
    </lineage>
</organism>
<accession>A0A8T7M314</accession>
<dbReference type="SUPFAM" id="SSF50891">
    <property type="entry name" value="Cyclophilin-like"/>
    <property type="match status" value="1"/>
</dbReference>
<dbReference type="Proteomes" id="UP000521676">
    <property type="component" value="Unassembled WGS sequence"/>
</dbReference>